<feature type="transmembrane region" description="Helical" evidence="1">
    <location>
        <begin position="21"/>
        <end position="45"/>
    </location>
</feature>
<accession>A0A914NY67</accession>
<feature type="transmembrane region" description="Helical" evidence="1">
    <location>
        <begin position="110"/>
        <end position="132"/>
    </location>
</feature>
<evidence type="ECO:0000313" key="2">
    <source>
        <dbReference type="Proteomes" id="UP000887578"/>
    </source>
</evidence>
<evidence type="ECO:0000256" key="1">
    <source>
        <dbReference type="SAM" id="Phobius"/>
    </source>
</evidence>
<name>A0A914NY67_9BILA</name>
<evidence type="ECO:0000313" key="3">
    <source>
        <dbReference type="WBParaSite" id="PDA_v2.g1033.t1"/>
    </source>
</evidence>
<organism evidence="2 3">
    <name type="scientific">Panagrolaimus davidi</name>
    <dbReference type="NCBI Taxonomy" id="227884"/>
    <lineage>
        <taxon>Eukaryota</taxon>
        <taxon>Metazoa</taxon>
        <taxon>Ecdysozoa</taxon>
        <taxon>Nematoda</taxon>
        <taxon>Chromadorea</taxon>
        <taxon>Rhabditida</taxon>
        <taxon>Tylenchina</taxon>
        <taxon>Panagrolaimomorpha</taxon>
        <taxon>Panagrolaimoidea</taxon>
        <taxon>Panagrolaimidae</taxon>
        <taxon>Panagrolaimus</taxon>
    </lineage>
</organism>
<keyword evidence="1" id="KW-1133">Transmembrane helix</keyword>
<feature type="transmembrane region" description="Helical" evidence="1">
    <location>
        <begin position="57"/>
        <end position="80"/>
    </location>
</feature>
<proteinExistence type="predicted"/>
<reference evidence="3" key="1">
    <citation type="submission" date="2022-11" db="UniProtKB">
        <authorList>
            <consortium name="WormBaseParasite"/>
        </authorList>
    </citation>
    <scope>IDENTIFICATION</scope>
</reference>
<dbReference type="Proteomes" id="UP000887578">
    <property type="component" value="Unplaced"/>
</dbReference>
<keyword evidence="2" id="KW-1185">Reference proteome</keyword>
<keyword evidence="1" id="KW-0472">Membrane</keyword>
<dbReference type="WBParaSite" id="PDA_v2.g1033.t1">
    <property type="protein sequence ID" value="PDA_v2.g1033.t1"/>
    <property type="gene ID" value="PDA_v2.g1033"/>
</dbReference>
<sequence length="160" mass="18073">MVKDIFNPMDPRYRCCCGCHVIFGTTIICFLSFFACIFSGVFTALTGATFTEKNPTFMNVAFVFGLVFVLITLVTIILALTNTACGEQIRESVRAKIPETAANHDFTQPLIYLLILNIISFGLSSCFFVIVLRCYQYLFECKNFHNHKRMHSPTAILISK</sequence>
<keyword evidence="1" id="KW-0812">Transmembrane</keyword>
<dbReference type="AlphaFoldDB" id="A0A914NY67"/>
<protein>
    <submittedName>
        <fullName evidence="3">Uncharacterized protein</fullName>
    </submittedName>
</protein>